<evidence type="ECO:0000313" key="4">
    <source>
        <dbReference type="Proteomes" id="UP000078555"/>
    </source>
</evidence>
<dbReference type="EMBL" id="FLRE01001849">
    <property type="protein sequence ID" value="SBT57469.1"/>
    <property type="molecule type" value="Genomic_DNA"/>
</dbReference>
<organism evidence="1 4">
    <name type="scientific">Plasmodium ovale wallikeri</name>
    <dbReference type="NCBI Taxonomy" id="864142"/>
    <lineage>
        <taxon>Eukaryota</taxon>
        <taxon>Sar</taxon>
        <taxon>Alveolata</taxon>
        <taxon>Apicomplexa</taxon>
        <taxon>Aconoidasida</taxon>
        <taxon>Haemosporida</taxon>
        <taxon>Plasmodiidae</taxon>
        <taxon>Plasmodium</taxon>
        <taxon>Plasmodium (Plasmodium)</taxon>
    </lineage>
</organism>
<dbReference type="EMBL" id="FLRD01001508">
    <property type="protein sequence ID" value="SBT57468.1"/>
    <property type="molecule type" value="Genomic_DNA"/>
</dbReference>
<name>A0A1A9AMQ5_PLAOA</name>
<protein>
    <submittedName>
        <fullName evidence="1">PIR Superfamily Protein</fullName>
    </submittedName>
</protein>
<dbReference type="Proteomes" id="UP000078555">
    <property type="component" value="Unassembled WGS sequence"/>
</dbReference>
<dbReference type="AlphaFoldDB" id="A0A1A9AMQ5"/>
<evidence type="ECO:0000313" key="1">
    <source>
        <dbReference type="EMBL" id="SBT57468.1"/>
    </source>
</evidence>
<gene>
    <name evidence="1" type="ORF">POVWA1_081780</name>
    <name evidence="2" type="ORF">POVWA2_079870</name>
</gene>
<evidence type="ECO:0000313" key="3">
    <source>
        <dbReference type="Proteomes" id="UP000078550"/>
    </source>
</evidence>
<keyword evidence="4" id="KW-1185">Reference proteome</keyword>
<reference evidence="3 4" key="2">
    <citation type="submission" date="2016-05" db="EMBL/GenBank/DDBJ databases">
        <authorList>
            <person name="Naeem Raeece"/>
        </authorList>
    </citation>
    <scope>NUCLEOTIDE SEQUENCE [LARGE SCALE GENOMIC DNA]</scope>
</reference>
<accession>A0A1A9AMQ5</accession>
<evidence type="ECO:0000313" key="2">
    <source>
        <dbReference type="EMBL" id="SBT57469.1"/>
    </source>
</evidence>
<sequence length="89" mass="10763">MIRSKEILKDYLEYYSDIINILSNNSSRNKGKYCERPIFDLYKQIQNIDYLTSNRSYDDQINNFETTFKSQDSSPKRENVCWNIFKMII</sequence>
<proteinExistence type="predicted"/>
<dbReference type="Proteomes" id="UP000078550">
    <property type="component" value="Unassembled WGS sequence"/>
</dbReference>
<reference evidence="1" key="1">
    <citation type="submission" date="2016-05" db="EMBL/GenBank/DDBJ databases">
        <authorList>
            <person name="Lavstsen T."/>
            <person name="Jespersen J.S."/>
        </authorList>
    </citation>
    <scope>NUCLEOTIDE SEQUENCE [LARGE SCALE GENOMIC DNA]</scope>
</reference>